<organism evidence="1 2">
    <name type="scientific">Eptatretus burgeri</name>
    <name type="common">Inshore hagfish</name>
    <dbReference type="NCBI Taxonomy" id="7764"/>
    <lineage>
        <taxon>Eukaryota</taxon>
        <taxon>Metazoa</taxon>
        <taxon>Chordata</taxon>
        <taxon>Craniata</taxon>
        <taxon>Vertebrata</taxon>
        <taxon>Cyclostomata</taxon>
        <taxon>Myxini</taxon>
        <taxon>Myxiniformes</taxon>
        <taxon>Myxinidae</taxon>
        <taxon>Eptatretinae</taxon>
        <taxon>Eptatretus</taxon>
    </lineage>
</organism>
<dbReference type="GO" id="GO:0070269">
    <property type="term" value="P:pyroptotic inflammatory response"/>
    <property type="evidence" value="ECO:0007669"/>
    <property type="project" value="TreeGrafter"/>
</dbReference>
<proteinExistence type="predicted"/>
<protein>
    <submittedName>
        <fullName evidence="1">Uncharacterized protein</fullName>
    </submittedName>
</protein>
<dbReference type="AlphaFoldDB" id="A0A8C4X1Q4"/>
<dbReference type="GO" id="GO:0005524">
    <property type="term" value="F:ATP binding"/>
    <property type="evidence" value="ECO:0007669"/>
    <property type="project" value="TreeGrafter"/>
</dbReference>
<dbReference type="Gene3D" id="3.80.10.10">
    <property type="entry name" value="Ribonuclease Inhibitor"/>
    <property type="match status" value="1"/>
</dbReference>
<reference evidence="1" key="2">
    <citation type="submission" date="2025-09" db="UniProtKB">
        <authorList>
            <consortium name="Ensembl"/>
        </authorList>
    </citation>
    <scope>IDENTIFICATION</scope>
</reference>
<evidence type="ECO:0000313" key="2">
    <source>
        <dbReference type="Proteomes" id="UP000694388"/>
    </source>
</evidence>
<dbReference type="PANTHER" id="PTHR46914">
    <property type="entry name" value="BACULOVIRAL IAP REPEAT-CONTAINING PROTEIN 1"/>
    <property type="match status" value="1"/>
</dbReference>
<dbReference type="InterPro" id="IPR032675">
    <property type="entry name" value="LRR_dom_sf"/>
</dbReference>
<keyword evidence="2" id="KW-1185">Reference proteome</keyword>
<dbReference type="GO" id="GO:0042742">
    <property type="term" value="P:defense response to bacterium"/>
    <property type="evidence" value="ECO:0007669"/>
    <property type="project" value="TreeGrafter"/>
</dbReference>
<dbReference type="Proteomes" id="UP000694388">
    <property type="component" value="Unplaced"/>
</dbReference>
<dbReference type="InterPro" id="IPR001611">
    <property type="entry name" value="Leu-rich_rpt"/>
</dbReference>
<dbReference type="GO" id="GO:0043027">
    <property type="term" value="F:cysteine-type endopeptidase inhibitor activity involved in apoptotic process"/>
    <property type="evidence" value="ECO:0007669"/>
    <property type="project" value="InterPro"/>
</dbReference>
<dbReference type="InterPro" id="IPR028789">
    <property type="entry name" value="Naip"/>
</dbReference>
<dbReference type="Pfam" id="PF00560">
    <property type="entry name" value="LRR_1"/>
    <property type="match status" value="1"/>
</dbReference>
<dbReference type="PANTHER" id="PTHR46914:SF1">
    <property type="entry name" value="BACULOVIRAL IAP REPEAT-CONTAINING PROTEIN 1"/>
    <property type="match status" value="1"/>
</dbReference>
<name>A0A8C4X1Q4_EPTBU</name>
<dbReference type="Ensembl" id="ENSEBUT00000026874.1">
    <property type="protein sequence ID" value="ENSEBUP00000026298.1"/>
    <property type="gene ID" value="ENSEBUG00000016202.1"/>
</dbReference>
<dbReference type="GO" id="GO:0016045">
    <property type="term" value="P:detection of bacterium"/>
    <property type="evidence" value="ECO:0007669"/>
    <property type="project" value="TreeGrafter"/>
</dbReference>
<sequence length="211" mass="23610">MKNITDYMCSSRIGSLRRTRTVLSRSLFELLCRYLHSVDVFSATVLPNMLNLDQLDLSENNLSDCFPMFVQQLTLCNLQMLGFENCQLTDMDIATFGQTIKDSHLKSLHVLNVSGNPEVSPTAWKGFFDMLSQTGLPTLAELNFAQGHMRAASSVRGTQDDMFQALLKMAERLITLCHVNTHGWEVSPNVLSELETTLANNSEESATVHSM</sequence>
<dbReference type="SUPFAM" id="SSF52047">
    <property type="entry name" value="RNI-like"/>
    <property type="match status" value="1"/>
</dbReference>
<dbReference type="GO" id="GO:0043066">
    <property type="term" value="P:negative regulation of apoptotic process"/>
    <property type="evidence" value="ECO:0007669"/>
    <property type="project" value="InterPro"/>
</dbReference>
<evidence type="ECO:0000313" key="1">
    <source>
        <dbReference type="Ensembl" id="ENSEBUP00000026298.1"/>
    </source>
</evidence>
<accession>A0A8C4X1Q4</accession>
<reference evidence="1" key="1">
    <citation type="submission" date="2025-08" db="UniProtKB">
        <authorList>
            <consortium name="Ensembl"/>
        </authorList>
    </citation>
    <scope>IDENTIFICATION</scope>
</reference>
<dbReference type="GO" id="GO:0072557">
    <property type="term" value="C:IPAF inflammasome complex"/>
    <property type="evidence" value="ECO:0007669"/>
    <property type="project" value="TreeGrafter"/>
</dbReference>